<sequence length="340" mass="36180">MTSMIERLHDHTLTDLAALAAPHDSGHLARTAELAGRIAEESGLTAGTARCAAYLYHRFGLPDAPHGQHGPAGGSAPTRADAVDFLTRSGVPGALHRDLLTLLDPDPPAAEVPYGAAVLDAERIDAMGAAGLHRTLAGGGPRWHAPAGRHPRPALPELYEALVRTERELLTEPARRLAADRMDLVHRLAADYRAEAELGRHPAEAGPAPTAAPGVSWDPKSGFLHAATGVPAVGPLARIGYRGTVWLTFDDRDRLLGIDLYDAPAALVAVLPPGQQHRYFWHSTARGAGMAWWADPATCHVWITTAPGLAHHRVVGAADIEVGTRADRPATLRLHVQANR</sequence>
<dbReference type="SUPFAM" id="SSF109604">
    <property type="entry name" value="HD-domain/PDEase-like"/>
    <property type="match status" value="1"/>
</dbReference>
<accession>A0ABP9EE03</accession>
<dbReference type="RefSeq" id="WP_345700163.1">
    <property type="nucleotide sequence ID" value="NZ_BAABIS010000001.1"/>
</dbReference>
<gene>
    <name evidence="1" type="ORF">GCM10023235_61580</name>
</gene>
<dbReference type="EMBL" id="BAABIS010000001">
    <property type="protein sequence ID" value="GAA4874025.1"/>
    <property type="molecule type" value="Genomic_DNA"/>
</dbReference>
<comment type="caution">
    <text evidence="1">The sequence shown here is derived from an EMBL/GenBank/DDBJ whole genome shotgun (WGS) entry which is preliminary data.</text>
</comment>
<reference evidence="2" key="1">
    <citation type="journal article" date="2019" name="Int. J. Syst. Evol. Microbiol.">
        <title>The Global Catalogue of Microorganisms (GCM) 10K type strain sequencing project: providing services to taxonomists for standard genome sequencing and annotation.</title>
        <authorList>
            <consortium name="The Broad Institute Genomics Platform"/>
            <consortium name="The Broad Institute Genome Sequencing Center for Infectious Disease"/>
            <person name="Wu L."/>
            <person name="Ma J."/>
        </authorList>
    </citation>
    <scope>NUCLEOTIDE SEQUENCE [LARGE SCALE GENOMIC DNA]</scope>
    <source>
        <strain evidence="2">JCM 13006</strain>
    </source>
</reference>
<dbReference type="Gene3D" id="1.10.3210.50">
    <property type="match status" value="1"/>
</dbReference>
<dbReference type="Proteomes" id="UP001501752">
    <property type="component" value="Unassembled WGS sequence"/>
</dbReference>
<protein>
    <submittedName>
        <fullName evidence="1">Uncharacterized protein</fullName>
    </submittedName>
</protein>
<proteinExistence type="predicted"/>
<evidence type="ECO:0000313" key="2">
    <source>
        <dbReference type="Proteomes" id="UP001501752"/>
    </source>
</evidence>
<keyword evidence="2" id="KW-1185">Reference proteome</keyword>
<name>A0ABP9EE03_9ACTN</name>
<organism evidence="1 2">
    <name type="scientific">Kitasatospora terrestris</name>
    <dbReference type="NCBI Taxonomy" id="258051"/>
    <lineage>
        <taxon>Bacteria</taxon>
        <taxon>Bacillati</taxon>
        <taxon>Actinomycetota</taxon>
        <taxon>Actinomycetes</taxon>
        <taxon>Kitasatosporales</taxon>
        <taxon>Streptomycetaceae</taxon>
        <taxon>Kitasatospora</taxon>
    </lineage>
</organism>
<evidence type="ECO:0000313" key="1">
    <source>
        <dbReference type="EMBL" id="GAA4874025.1"/>
    </source>
</evidence>